<accession>A0ABR6ENC2</accession>
<reference evidence="4" key="1">
    <citation type="journal article" date="2020" name="Syst. Appl. Microbiol.">
        <title>Streptomyces alkaliterrae sp. nov., isolated from an alkaline soil, and emended descriptions of Streptomyces alkaliphilus, Streptomyces calidiresistens and Streptomyces durbertensis.</title>
        <authorList>
            <person name="Swiecimska M."/>
            <person name="Golinska P."/>
            <person name="Nouioui I."/>
            <person name="Wypij M."/>
            <person name="Rai M."/>
            <person name="Sangal V."/>
            <person name="Goodfellow M."/>
        </authorList>
    </citation>
    <scope>NUCLEOTIDE SEQUENCE [LARGE SCALE GENOMIC DNA]</scope>
    <source>
        <strain evidence="4">DSM 104538</strain>
    </source>
</reference>
<evidence type="ECO:0000313" key="4">
    <source>
        <dbReference type="Proteomes" id="UP000766698"/>
    </source>
</evidence>
<dbReference type="SUPFAM" id="SSF47413">
    <property type="entry name" value="lambda repressor-like DNA-binding domains"/>
    <property type="match status" value="1"/>
</dbReference>
<protein>
    <submittedName>
        <fullName evidence="3">Helix-turn-helix transcriptional regulator</fullName>
    </submittedName>
</protein>
<feature type="domain" description="PDZ" evidence="1">
    <location>
        <begin position="28"/>
        <end position="90"/>
    </location>
</feature>
<dbReference type="InterPro" id="IPR043917">
    <property type="entry name" value="DUF5753"/>
</dbReference>
<sequence length="281" mass="31132">MTDGVDDGKWDPGLEDDSAQVMKTVGRQIKLWREAAGMTQAELGAAIGYGEEMVSAVERGRRVPKPEFLDAADKVLGANGKISAMTSDVAEARYPKKVRDLAKLEAEAVELGAYGNSVIDGLLQTEEYSRALFALRRPAYDDDELERLVAARLARQRVLERKPSPTLTVVQEEVTLRRPVGGSGVLRRQLEYLLEVGSSRHVEVQVMPTEREEHSGLGGSLRILKLRDGNTIGQNEVQLTNRLISGPKEVHVLEMRYGMIRAQALTPRESLLFIKRLLGET</sequence>
<dbReference type="Pfam" id="PF13560">
    <property type="entry name" value="HTH_31"/>
    <property type="match status" value="1"/>
</dbReference>
<gene>
    <name evidence="3" type="ORF">GL263_23920</name>
</gene>
<dbReference type="CDD" id="cd00093">
    <property type="entry name" value="HTH_XRE"/>
    <property type="match status" value="1"/>
</dbReference>
<dbReference type="PROSITE" id="PS50943">
    <property type="entry name" value="HTH_CROC1"/>
    <property type="match status" value="1"/>
</dbReference>
<evidence type="ECO:0000313" key="3">
    <source>
        <dbReference type="EMBL" id="MBB1246572.1"/>
    </source>
</evidence>
<dbReference type="Proteomes" id="UP000766698">
    <property type="component" value="Unassembled WGS sequence"/>
</dbReference>
<dbReference type="PROSITE" id="PS50106">
    <property type="entry name" value="PDZ"/>
    <property type="match status" value="1"/>
</dbReference>
<dbReference type="RefSeq" id="WP_182857823.1">
    <property type="nucleotide sequence ID" value="NZ_WMLF01000535.1"/>
</dbReference>
<evidence type="ECO:0000259" key="1">
    <source>
        <dbReference type="PROSITE" id="PS50106"/>
    </source>
</evidence>
<dbReference type="EMBL" id="WMLF01000535">
    <property type="protein sequence ID" value="MBB1246572.1"/>
    <property type="molecule type" value="Genomic_DNA"/>
</dbReference>
<dbReference type="InterPro" id="IPR001478">
    <property type="entry name" value="PDZ"/>
</dbReference>
<dbReference type="SMART" id="SM00530">
    <property type="entry name" value="HTH_XRE"/>
    <property type="match status" value="1"/>
</dbReference>
<dbReference type="Gene3D" id="1.10.260.40">
    <property type="entry name" value="lambda repressor-like DNA-binding domains"/>
    <property type="match status" value="1"/>
</dbReference>
<name>A0ABR6ENC2_9ACTN</name>
<comment type="caution">
    <text evidence="3">The sequence shown here is derived from an EMBL/GenBank/DDBJ whole genome shotgun (WGS) entry which is preliminary data.</text>
</comment>
<keyword evidence="4" id="KW-1185">Reference proteome</keyword>
<dbReference type="Pfam" id="PF19054">
    <property type="entry name" value="DUF5753"/>
    <property type="match status" value="1"/>
</dbReference>
<proteinExistence type="predicted"/>
<evidence type="ECO:0000259" key="2">
    <source>
        <dbReference type="PROSITE" id="PS50943"/>
    </source>
</evidence>
<dbReference type="InterPro" id="IPR010982">
    <property type="entry name" value="Lambda_DNA-bd_dom_sf"/>
</dbReference>
<dbReference type="InterPro" id="IPR001387">
    <property type="entry name" value="Cro/C1-type_HTH"/>
</dbReference>
<organism evidence="3 4">
    <name type="scientific">Streptomyces durbertensis</name>
    <dbReference type="NCBI Taxonomy" id="2448886"/>
    <lineage>
        <taxon>Bacteria</taxon>
        <taxon>Bacillati</taxon>
        <taxon>Actinomycetota</taxon>
        <taxon>Actinomycetes</taxon>
        <taxon>Kitasatosporales</taxon>
        <taxon>Streptomycetaceae</taxon>
        <taxon>Streptomyces</taxon>
    </lineage>
</organism>
<feature type="domain" description="HTH cro/C1-type" evidence="2">
    <location>
        <begin position="29"/>
        <end position="83"/>
    </location>
</feature>